<keyword evidence="8" id="KW-1185">Reference proteome</keyword>
<feature type="transmembrane region" description="Helical" evidence="5">
    <location>
        <begin position="148"/>
        <end position="171"/>
    </location>
</feature>
<evidence type="ECO:0000256" key="4">
    <source>
        <dbReference type="ARBA" id="ARBA00023136"/>
    </source>
</evidence>
<evidence type="ECO:0000313" key="7">
    <source>
        <dbReference type="EMBL" id="CAK9005740.1"/>
    </source>
</evidence>
<dbReference type="Proteomes" id="UP001642484">
    <property type="component" value="Unassembled WGS sequence"/>
</dbReference>
<evidence type="ECO:0000256" key="5">
    <source>
        <dbReference type="SAM" id="Phobius"/>
    </source>
</evidence>
<name>A0ABP0IUH3_9DINO</name>
<keyword evidence="4 5" id="KW-0472">Membrane</keyword>
<keyword evidence="2 5" id="KW-0812">Transmembrane</keyword>
<protein>
    <recommendedName>
        <fullName evidence="6">Fatty acid hydroxylase domain-containing protein</fullName>
    </recommendedName>
</protein>
<dbReference type="Pfam" id="PF04116">
    <property type="entry name" value="FA_hydroxylase"/>
    <property type="match status" value="1"/>
</dbReference>
<proteinExistence type="predicted"/>
<evidence type="ECO:0000259" key="6">
    <source>
        <dbReference type="Pfam" id="PF04116"/>
    </source>
</evidence>
<dbReference type="EMBL" id="CAXAMN010003681">
    <property type="protein sequence ID" value="CAK9005740.1"/>
    <property type="molecule type" value="Genomic_DNA"/>
</dbReference>
<dbReference type="PANTHER" id="PTHR11863">
    <property type="entry name" value="STEROL DESATURASE"/>
    <property type="match status" value="1"/>
</dbReference>
<evidence type="ECO:0000313" key="8">
    <source>
        <dbReference type="Proteomes" id="UP001642484"/>
    </source>
</evidence>
<evidence type="ECO:0000256" key="2">
    <source>
        <dbReference type="ARBA" id="ARBA00022692"/>
    </source>
</evidence>
<feature type="transmembrane region" description="Helical" evidence="5">
    <location>
        <begin position="102"/>
        <end position="127"/>
    </location>
</feature>
<dbReference type="InterPro" id="IPR050307">
    <property type="entry name" value="Sterol_Desaturase_Related"/>
</dbReference>
<accession>A0ABP0IUH3</accession>
<feature type="transmembrane region" description="Helical" evidence="5">
    <location>
        <begin position="261"/>
        <end position="284"/>
    </location>
</feature>
<sequence length="325" mass="37012">MFDLDMRKTFLTKRTHENTDGRCFSAPLGAFGCPCVRLHPLGAMRVADALFRRDMLGPSFLNLMTSWTGLLLIEKVVMEFLMPLMIPSIEAFESFMGRRLAVAILATMNSTVSFWGFGLLFALPALFKVRRWKIQANKDLDTNMLFESLPLIACNFTMQVFVGLPAMWFGLPQSSYDWHRLPTTDILARDVFVWLLVEEVCFFYVHKWLHENKEMYAAVHKIHHTWTAPISLVAIYCHPFEHLVSNILPVMLGPMICGSHVAAVGVFLFVGTIHTLIVHSGYWFCDDNGMHDEHHAKFNVNFGVMGLMDSIYGTYRLPPGARVSK</sequence>
<comment type="caution">
    <text evidence="7">The sequence shown here is derived from an EMBL/GenBank/DDBJ whole genome shotgun (WGS) entry which is preliminary data.</text>
</comment>
<evidence type="ECO:0000256" key="1">
    <source>
        <dbReference type="ARBA" id="ARBA00004370"/>
    </source>
</evidence>
<reference evidence="7 8" key="1">
    <citation type="submission" date="2024-02" db="EMBL/GenBank/DDBJ databases">
        <authorList>
            <person name="Chen Y."/>
            <person name="Shah S."/>
            <person name="Dougan E. K."/>
            <person name="Thang M."/>
            <person name="Chan C."/>
        </authorList>
    </citation>
    <scope>NUCLEOTIDE SEQUENCE [LARGE SCALE GENOMIC DNA]</scope>
</reference>
<keyword evidence="3 5" id="KW-1133">Transmembrane helix</keyword>
<dbReference type="PROSITE" id="PS51257">
    <property type="entry name" value="PROKAR_LIPOPROTEIN"/>
    <property type="match status" value="1"/>
</dbReference>
<organism evidence="7 8">
    <name type="scientific">Durusdinium trenchii</name>
    <dbReference type="NCBI Taxonomy" id="1381693"/>
    <lineage>
        <taxon>Eukaryota</taxon>
        <taxon>Sar</taxon>
        <taxon>Alveolata</taxon>
        <taxon>Dinophyceae</taxon>
        <taxon>Suessiales</taxon>
        <taxon>Symbiodiniaceae</taxon>
        <taxon>Durusdinium</taxon>
    </lineage>
</organism>
<feature type="domain" description="Fatty acid hydroxylase" evidence="6">
    <location>
        <begin position="192"/>
        <end position="314"/>
    </location>
</feature>
<evidence type="ECO:0000256" key="3">
    <source>
        <dbReference type="ARBA" id="ARBA00022989"/>
    </source>
</evidence>
<dbReference type="InterPro" id="IPR006694">
    <property type="entry name" value="Fatty_acid_hydroxylase"/>
</dbReference>
<gene>
    <name evidence="7" type="ORF">CCMP2556_LOCUS8179</name>
</gene>
<comment type="subcellular location">
    <subcellularLocation>
        <location evidence="1">Membrane</location>
    </subcellularLocation>
</comment>